<proteinExistence type="predicted"/>
<organism evidence="1 2">
    <name type="scientific">Brugia timori</name>
    <dbReference type="NCBI Taxonomy" id="42155"/>
    <lineage>
        <taxon>Eukaryota</taxon>
        <taxon>Metazoa</taxon>
        <taxon>Ecdysozoa</taxon>
        <taxon>Nematoda</taxon>
        <taxon>Chromadorea</taxon>
        <taxon>Rhabditida</taxon>
        <taxon>Spirurina</taxon>
        <taxon>Spiruromorpha</taxon>
        <taxon>Filarioidea</taxon>
        <taxon>Onchocercidae</taxon>
        <taxon>Brugia</taxon>
    </lineage>
</organism>
<evidence type="ECO:0000313" key="1">
    <source>
        <dbReference type="EMBL" id="VDO16344.1"/>
    </source>
</evidence>
<name>A0A3P7TV56_9BILA</name>
<evidence type="ECO:0000313" key="2">
    <source>
        <dbReference type="Proteomes" id="UP000280834"/>
    </source>
</evidence>
<dbReference type="AlphaFoldDB" id="A0A3P7TV56"/>
<gene>
    <name evidence="1" type="ORF">BTMF_LOCUS4211</name>
</gene>
<protein>
    <submittedName>
        <fullName evidence="1">Uncharacterized protein</fullName>
    </submittedName>
</protein>
<dbReference type="EMBL" id="UZAG01004082">
    <property type="protein sequence ID" value="VDO16344.1"/>
    <property type="molecule type" value="Genomic_DNA"/>
</dbReference>
<keyword evidence="2" id="KW-1185">Reference proteome</keyword>
<dbReference type="Proteomes" id="UP000280834">
    <property type="component" value="Unassembled WGS sequence"/>
</dbReference>
<sequence length="71" mass="8142">MSTLVIPQNPSVSSPYLTSVSDRKFELFLHFSSFLPLNILSQTSKSHGVFSLINTHIEFKFPSRNLNKPYR</sequence>
<reference evidence="1 2" key="1">
    <citation type="submission" date="2018-11" db="EMBL/GenBank/DDBJ databases">
        <authorList>
            <consortium name="Pathogen Informatics"/>
        </authorList>
    </citation>
    <scope>NUCLEOTIDE SEQUENCE [LARGE SCALE GENOMIC DNA]</scope>
</reference>
<accession>A0A3P7TV56</accession>